<reference evidence="2" key="1">
    <citation type="submission" date="2023-03" db="EMBL/GenBank/DDBJ databases">
        <title>Chromosome-scale reference genome and RAD-based genetic map of yellow starthistle (Centaurea solstitialis) reveal putative structural variation and QTLs associated with invader traits.</title>
        <authorList>
            <person name="Reatini B."/>
            <person name="Cang F.A."/>
            <person name="Jiang Q."/>
            <person name="Mckibben M.T.W."/>
            <person name="Barker M.S."/>
            <person name="Rieseberg L.H."/>
            <person name="Dlugosch K.M."/>
        </authorList>
    </citation>
    <scope>NUCLEOTIDE SEQUENCE</scope>
    <source>
        <strain evidence="2">CAN-66</strain>
        <tissue evidence="2">Leaf</tissue>
    </source>
</reference>
<feature type="compositionally biased region" description="Basic and acidic residues" evidence="1">
    <location>
        <begin position="335"/>
        <end position="344"/>
    </location>
</feature>
<gene>
    <name evidence="2" type="ORF">OSB04_031782</name>
</gene>
<keyword evidence="3" id="KW-1185">Reference proteome</keyword>
<dbReference type="EMBL" id="JARYMX010000008">
    <property type="protein sequence ID" value="KAJ9539049.1"/>
    <property type="molecule type" value="Genomic_DNA"/>
</dbReference>
<accession>A0AA38SBE5</accession>
<dbReference type="Proteomes" id="UP001172457">
    <property type="component" value="Chromosome 8"/>
</dbReference>
<comment type="caution">
    <text evidence="2">The sequence shown here is derived from an EMBL/GenBank/DDBJ whole genome shotgun (WGS) entry which is preliminary data.</text>
</comment>
<proteinExistence type="predicted"/>
<feature type="region of interest" description="Disordered" evidence="1">
    <location>
        <begin position="52"/>
        <end position="88"/>
    </location>
</feature>
<feature type="compositionally biased region" description="Basic and acidic residues" evidence="1">
    <location>
        <begin position="388"/>
        <end position="401"/>
    </location>
</feature>
<dbReference type="AlphaFoldDB" id="A0AA38SBE5"/>
<feature type="compositionally biased region" description="Polar residues" evidence="1">
    <location>
        <begin position="324"/>
        <end position="334"/>
    </location>
</feature>
<feature type="region of interest" description="Disordered" evidence="1">
    <location>
        <begin position="324"/>
        <end position="422"/>
    </location>
</feature>
<evidence type="ECO:0000313" key="2">
    <source>
        <dbReference type="EMBL" id="KAJ9539049.1"/>
    </source>
</evidence>
<name>A0AA38SBE5_9ASTR</name>
<feature type="compositionally biased region" description="Polar residues" evidence="1">
    <location>
        <begin position="71"/>
        <end position="82"/>
    </location>
</feature>
<organism evidence="2 3">
    <name type="scientific">Centaurea solstitialis</name>
    <name type="common">yellow star-thistle</name>
    <dbReference type="NCBI Taxonomy" id="347529"/>
    <lineage>
        <taxon>Eukaryota</taxon>
        <taxon>Viridiplantae</taxon>
        <taxon>Streptophyta</taxon>
        <taxon>Embryophyta</taxon>
        <taxon>Tracheophyta</taxon>
        <taxon>Spermatophyta</taxon>
        <taxon>Magnoliopsida</taxon>
        <taxon>eudicotyledons</taxon>
        <taxon>Gunneridae</taxon>
        <taxon>Pentapetalae</taxon>
        <taxon>asterids</taxon>
        <taxon>campanulids</taxon>
        <taxon>Asterales</taxon>
        <taxon>Asteraceae</taxon>
        <taxon>Carduoideae</taxon>
        <taxon>Cardueae</taxon>
        <taxon>Centaureinae</taxon>
        <taxon>Centaurea</taxon>
    </lineage>
</organism>
<feature type="compositionally biased region" description="Polar residues" evidence="1">
    <location>
        <begin position="376"/>
        <end position="385"/>
    </location>
</feature>
<sequence length="422" mass="46388">MNKTSLKGILENEKDIKTLTLSELYGILLNREQQKKLKKNLIRDTKESKSTSLALVSDSVPPASAPSSSVTITELESSNSDISESDPDFNEPLAFLTRTFKRYKKNQFAPPTTISSSKTPKYQKQKERYKKMKSQLKGKVLIVEDCDWDDVSSDESYDEEDTQVLLMAIIDEPTLALMAKIEEVLEEAPAKAPEASTSVTESSSQVSPTYVPLKSLTQQDLLTLDMYNALNGKTSAEKMNVDLRDELKESIAAKEKALAELNAEKVTIKGWSNASEKVDEIHSVGRNVKNKKGLGFTSACLKPDRSMLKFGMFISTIPYPNDPDNLSSPANSHTEGAHKSENKSVKGKAKTVIPSKIKTLKPKKNKVSGGGPLVSGTKSFSQNPTPRLKVDLKSKTKEKKPIPPLSDAKGVLGFGPADMKFK</sequence>
<evidence type="ECO:0000313" key="3">
    <source>
        <dbReference type="Proteomes" id="UP001172457"/>
    </source>
</evidence>
<protein>
    <submittedName>
        <fullName evidence="2">Uncharacterized protein</fullName>
    </submittedName>
</protein>
<feature type="compositionally biased region" description="Low complexity" evidence="1">
    <location>
        <begin position="54"/>
        <end position="70"/>
    </location>
</feature>
<evidence type="ECO:0000256" key="1">
    <source>
        <dbReference type="SAM" id="MobiDB-lite"/>
    </source>
</evidence>